<keyword evidence="1" id="KW-0812">Transmembrane</keyword>
<reference evidence="3" key="1">
    <citation type="journal article" date="2019" name="Int. J. Syst. Evol. Microbiol.">
        <title>The Global Catalogue of Microorganisms (GCM) 10K type strain sequencing project: providing services to taxonomists for standard genome sequencing and annotation.</title>
        <authorList>
            <consortium name="The Broad Institute Genomics Platform"/>
            <consortium name="The Broad Institute Genome Sequencing Center for Infectious Disease"/>
            <person name="Wu L."/>
            <person name="Ma J."/>
        </authorList>
    </citation>
    <scope>NUCLEOTIDE SEQUENCE [LARGE SCALE GENOMIC DNA]</scope>
    <source>
        <strain evidence="3">JCM 13378</strain>
    </source>
</reference>
<keyword evidence="3" id="KW-1185">Reference proteome</keyword>
<sequence>MLFMAALLAGVQLPGFVQQYEDAVLAHLAEARLALAPFERDARIHTQGDVTALIKRYQQNSDAAVRDGAASIQQLLQRVIYLEQVAEQLQANALVRGWYALLQPDSELFAEVQSYYDYRVPLNLTAIIWGLTCGILFAAVFDFVVALLVWMLPKRRSKSGA</sequence>
<dbReference type="Proteomes" id="UP001501757">
    <property type="component" value="Unassembled WGS sequence"/>
</dbReference>
<keyword evidence="1" id="KW-0472">Membrane</keyword>
<accession>A0ABP3H7B6</accession>
<dbReference type="Pfam" id="PF11157">
    <property type="entry name" value="DUF2937"/>
    <property type="match status" value="1"/>
</dbReference>
<organism evidence="2 3">
    <name type="scientific">Bowmanella denitrificans</name>
    <dbReference type="NCBI Taxonomy" id="366582"/>
    <lineage>
        <taxon>Bacteria</taxon>
        <taxon>Pseudomonadati</taxon>
        <taxon>Pseudomonadota</taxon>
        <taxon>Gammaproteobacteria</taxon>
        <taxon>Alteromonadales</taxon>
        <taxon>Alteromonadaceae</taxon>
        <taxon>Bowmanella</taxon>
    </lineage>
</organism>
<keyword evidence="1" id="KW-1133">Transmembrane helix</keyword>
<evidence type="ECO:0000313" key="2">
    <source>
        <dbReference type="EMBL" id="GAA0360727.1"/>
    </source>
</evidence>
<protein>
    <submittedName>
        <fullName evidence="2">DUF2937 family protein</fullName>
    </submittedName>
</protein>
<gene>
    <name evidence="2" type="ORF">GCM10009092_26220</name>
</gene>
<proteinExistence type="predicted"/>
<evidence type="ECO:0000256" key="1">
    <source>
        <dbReference type="SAM" id="Phobius"/>
    </source>
</evidence>
<feature type="transmembrane region" description="Helical" evidence="1">
    <location>
        <begin position="126"/>
        <end position="152"/>
    </location>
</feature>
<comment type="caution">
    <text evidence="2">The sequence shown here is derived from an EMBL/GenBank/DDBJ whole genome shotgun (WGS) entry which is preliminary data.</text>
</comment>
<name>A0ABP3H7B6_9ALTE</name>
<dbReference type="InterPro" id="IPR022584">
    <property type="entry name" value="DUF2937"/>
</dbReference>
<dbReference type="EMBL" id="BAAAEI010000014">
    <property type="protein sequence ID" value="GAA0360727.1"/>
    <property type="molecule type" value="Genomic_DNA"/>
</dbReference>
<evidence type="ECO:0000313" key="3">
    <source>
        <dbReference type="Proteomes" id="UP001501757"/>
    </source>
</evidence>